<dbReference type="Pfam" id="PF12422">
    <property type="entry name" value="Condensin2nSMC"/>
    <property type="match status" value="1"/>
</dbReference>
<dbReference type="PANTHER" id="PTHR16199">
    <property type="entry name" value="CONDENSIN-2 COMPLEX SUBUNIT G2"/>
    <property type="match status" value="1"/>
</dbReference>
<dbReference type="Proteomes" id="UP000515163">
    <property type="component" value="Unplaced"/>
</dbReference>
<dbReference type="SUPFAM" id="SSF48371">
    <property type="entry name" value="ARM repeat"/>
    <property type="match status" value="1"/>
</dbReference>
<dbReference type="InterPro" id="IPR016024">
    <property type="entry name" value="ARM-type_fold"/>
</dbReference>
<dbReference type="InterPro" id="IPR024741">
    <property type="entry name" value="Condensin2_G2"/>
</dbReference>
<protein>
    <submittedName>
        <fullName evidence="2">Condensin-2 complex subunit G2-like</fullName>
    </submittedName>
</protein>
<dbReference type="RefSeq" id="XP_031549687.1">
    <property type="nucleotide sequence ID" value="XM_031693827.1"/>
</dbReference>
<dbReference type="GO" id="GO:0005634">
    <property type="term" value="C:nucleus"/>
    <property type="evidence" value="ECO:0007669"/>
    <property type="project" value="InterPro"/>
</dbReference>
<dbReference type="InterPro" id="IPR011989">
    <property type="entry name" value="ARM-like"/>
</dbReference>
<dbReference type="Gene3D" id="1.25.10.10">
    <property type="entry name" value="Leucine-rich Repeat Variant"/>
    <property type="match status" value="1"/>
</dbReference>
<name>A0A6P8HAI6_ACTTE</name>
<dbReference type="AlphaFoldDB" id="A0A6P8HAI6"/>
<keyword evidence="1" id="KW-1185">Reference proteome</keyword>
<dbReference type="GO" id="GO:0000070">
    <property type="term" value="P:mitotic sister chromatid segregation"/>
    <property type="evidence" value="ECO:0007669"/>
    <property type="project" value="TreeGrafter"/>
</dbReference>
<dbReference type="OrthoDB" id="10062843at2759"/>
<sequence length="1166" mass="129954">MNLREAFLSAIEDENPKSFLDYIEQHNTKNETFDVTEVLQTFSKKLHERLWVGLKTLCNNQILNATPSADTDEYDVTQNEKTSIMLSCLQGITTVALCSISMDKPFIPPALFETAVILHGVMMCLPDDNQKLQGSIAQLCETWFLNDLEGKEELITHTLPFLVIRSLAKGTVADVKHVWGVRQGLLLMDFDDENSESLKQLLQQCMIHPTFLRAEEGHRFLSFLFGIHPGFIKELHKTIKNQIPVCSMDVLSTYGEIYFRAWRVASGPFLEVIENDCFQNLMYAAVHAQRTGTQSMASRLRKVLGYLHQQKKQQGVDEALVRLYQPIIWRAFKVANPMVRANAAALLIDAFPLQDPDANNEEVDNLLQKQFDILQNLLEDPSPVVRATGVHGVCRIAGVFWELIPVTTLKTLLNKLICEVAFDASSSSVRVAVFQGLKFLLENHLSHLFLKTLLVSLRDLIHDNSEKVRAAFVDLLLLVKGMKAIKFWSIVPLEHLLARLELETSAPVMRKLVKLLMNSFHPLNKETDIQITRCTALWEANPVAARRFYQYAHLHTSVHATGKFILLLGQCLSHWAKNVGSADNTSVEDITRTDSTDNKENEGIDESADAVLTLPDVNTIAGILETIAISWAGIKDQLEKKANESIKGKLTQQFTKALPKLISSTEDGRARAALVLISSHLPSNCLPAFSKKCLSTLSSLHDCVSTQDYGPMLDCLCSWGQAGDVLEIIYTCLLNKMKGDIGVTMANRGKSHTSSKLPKLEVTTALDLLSWLLYQPACREAVMNHDKRLADIAGILKDVTNLIEGDLLGATNPKSKRSNNHDTTLELYPKTLKMYCHLQIHLHSKNCSSESVKAAETVTELLVWAERVLLPSLPSYSDTSEGLTMEKGKRTRKEDDSKDLSCAKDTLEVIISCSSELLKLGMADNTFCCQVTLLTKTLAQLGEKGLPFLPSLVELMYQMSQRMIFLDEEERPTDYTQGMLTDILQAIAKNSSSENISQVLMGVKTPLAEVLKTYECKRQAVIAGFADRPQIMACTMAACLAELSHKTLDMQEEPTAADLPTLSFFVLSVLIKSKILLRSFTEELEQCIVSGAIQDAELLASATFLLAVIVNANSKLDNLKSCGLQILQQIDQLPVDNEQSQNEHQINPEQIKGMAKQILNRLGVVC</sequence>
<organism evidence="1 2">
    <name type="scientific">Actinia tenebrosa</name>
    <name type="common">Australian red waratah sea anemone</name>
    <dbReference type="NCBI Taxonomy" id="6105"/>
    <lineage>
        <taxon>Eukaryota</taxon>
        <taxon>Metazoa</taxon>
        <taxon>Cnidaria</taxon>
        <taxon>Anthozoa</taxon>
        <taxon>Hexacorallia</taxon>
        <taxon>Actiniaria</taxon>
        <taxon>Actiniidae</taxon>
        <taxon>Actinia</taxon>
    </lineage>
</organism>
<dbReference type="FunCoup" id="A0A6P8HAI6">
    <property type="interactions" value="1798"/>
</dbReference>
<evidence type="ECO:0000313" key="2">
    <source>
        <dbReference type="RefSeq" id="XP_031549687.1"/>
    </source>
</evidence>
<gene>
    <name evidence="2" type="primary">LOC116287184</name>
</gene>
<evidence type="ECO:0000313" key="1">
    <source>
        <dbReference type="Proteomes" id="UP000515163"/>
    </source>
</evidence>
<dbReference type="PANTHER" id="PTHR16199:SF4">
    <property type="entry name" value="CONDENSIN-2 COMPLEX SUBUNIT G2"/>
    <property type="match status" value="1"/>
</dbReference>
<reference evidence="2" key="1">
    <citation type="submission" date="2025-08" db="UniProtKB">
        <authorList>
            <consortium name="RefSeq"/>
        </authorList>
    </citation>
    <scope>IDENTIFICATION</scope>
    <source>
        <tissue evidence="2">Tentacle</tissue>
    </source>
</reference>
<proteinExistence type="predicted"/>
<dbReference type="GO" id="GO:0000796">
    <property type="term" value="C:condensin complex"/>
    <property type="evidence" value="ECO:0007669"/>
    <property type="project" value="TreeGrafter"/>
</dbReference>
<dbReference type="InParanoid" id="A0A6P8HAI6"/>
<accession>A0A6P8HAI6</accession>
<dbReference type="KEGG" id="aten:116287184"/>
<dbReference type="GeneID" id="116287184"/>